<evidence type="ECO:0000313" key="13">
    <source>
        <dbReference type="Proteomes" id="UP000199356"/>
    </source>
</evidence>
<dbReference type="GO" id="GO:0032259">
    <property type="term" value="P:methylation"/>
    <property type="evidence" value="ECO:0007669"/>
    <property type="project" value="UniProtKB-KW"/>
</dbReference>
<evidence type="ECO:0000256" key="11">
    <source>
        <dbReference type="ARBA" id="ARBA00031350"/>
    </source>
</evidence>
<protein>
    <recommendedName>
        <fullName evidence="4">Protein-L-isoaspartate O-methyltransferase</fullName>
        <ecNumber evidence="3">2.1.1.77</ecNumber>
    </recommendedName>
    <alternativeName>
        <fullName evidence="11">L-isoaspartyl protein carboxyl methyltransferase</fullName>
    </alternativeName>
    <alternativeName>
        <fullName evidence="9">Protein L-isoaspartyl methyltransferase</fullName>
    </alternativeName>
    <alternativeName>
        <fullName evidence="10">Protein-beta-aspartate methyltransferase</fullName>
    </alternativeName>
</protein>
<evidence type="ECO:0000256" key="1">
    <source>
        <dbReference type="ARBA" id="ARBA00004496"/>
    </source>
</evidence>
<dbReference type="STRING" id="441119.SAMN04488047_10872"/>
<evidence type="ECO:0000313" key="12">
    <source>
        <dbReference type="EMBL" id="SFP55384.1"/>
    </source>
</evidence>
<gene>
    <name evidence="12" type="ORF">SAMN04488047_10872</name>
</gene>
<dbReference type="SUPFAM" id="SSF53335">
    <property type="entry name" value="S-adenosyl-L-methionine-dependent methyltransferases"/>
    <property type="match status" value="1"/>
</dbReference>
<evidence type="ECO:0000256" key="4">
    <source>
        <dbReference type="ARBA" id="ARBA00013346"/>
    </source>
</evidence>
<keyword evidence="8" id="KW-0949">S-adenosyl-L-methionine</keyword>
<sequence>MQDDAPYAEDRSAMVTFQIARRGVEDERVLDAMRKVPRHAFVPPEHRTHAYADRPLPIGSGQTISQPYIVARFVEAAQLKPGDRVLEVGGGSGYAAAVMSQIAQEV</sequence>
<evidence type="ECO:0000256" key="10">
    <source>
        <dbReference type="ARBA" id="ARBA00031323"/>
    </source>
</evidence>
<evidence type="ECO:0000256" key="5">
    <source>
        <dbReference type="ARBA" id="ARBA00022490"/>
    </source>
</evidence>
<dbReference type="InterPro" id="IPR029063">
    <property type="entry name" value="SAM-dependent_MTases_sf"/>
</dbReference>
<evidence type="ECO:0000256" key="7">
    <source>
        <dbReference type="ARBA" id="ARBA00022679"/>
    </source>
</evidence>
<evidence type="ECO:0000256" key="6">
    <source>
        <dbReference type="ARBA" id="ARBA00022603"/>
    </source>
</evidence>
<dbReference type="EMBL" id="FOXA01000008">
    <property type="protein sequence ID" value="SFP55384.1"/>
    <property type="molecule type" value="Genomic_DNA"/>
</dbReference>
<dbReference type="EC" id="2.1.1.77" evidence="3"/>
<keyword evidence="7 12" id="KW-0808">Transferase</keyword>
<evidence type="ECO:0000256" key="8">
    <source>
        <dbReference type="ARBA" id="ARBA00022691"/>
    </source>
</evidence>
<dbReference type="GO" id="GO:0005737">
    <property type="term" value="C:cytoplasm"/>
    <property type="evidence" value="ECO:0007669"/>
    <property type="project" value="UniProtKB-SubCell"/>
</dbReference>
<name>A0A1I5RA04_9RHOB</name>
<reference evidence="12 13" key="1">
    <citation type="submission" date="2016-10" db="EMBL/GenBank/DDBJ databases">
        <authorList>
            <person name="de Groot N.N."/>
        </authorList>
    </citation>
    <scope>NUCLEOTIDE SEQUENCE [LARGE SCALE GENOMIC DNA]</scope>
    <source>
        <strain evidence="12 13">DSM 19547</strain>
    </source>
</reference>
<dbReference type="Proteomes" id="UP000199356">
    <property type="component" value="Unassembled WGS sequence"/>
</dbReference>
<dbReference type="GO" id="GO:0004719">
    <property type="term" value="F:protein-L-isoaspartate (D-aspartate) O-methyltransferase activity"/>
    <property type="evidence" value="ECO:0007669"/>
    <property type="project" value="UniProtKB-EC"/>
</dbReference>
<accession>A0A1I5RA04</accession>
<proteinExistence type="inferred from homology"/>
<dbReference type="PANTHER" id="PTHR11579:SF0">
    <property type="entry name" value="PROTEIN-L-ISOASPARTATE(D-ASPARTATE) O-METHYLTRANSFERASE"/>
    <property type="match status" value="1"/>
</dbReference>
<comment type="similarity">
    <text evidence="2">Belongs to the methyltransferase superfamily. L-isoaspartyl/D-aspartyl protein methyltransferase family.</text>
</comment>
<organism evidence="12 13">
    <name type="scientific">Tranquillimonas alkanivorans</name>
    <dbReference type="NCBI Taxonomy" id="441119"/>
    <lineage>
        <taxon>Bacteria</taxon>
        <taxon>Pseudomonadati</taxon>
        <taxon>Pseudomonadota</taxon>
        <taxon>Alphaproteobacteria</taxon>
        <taxon>Rhodobacterales</taxon>
        <taxon>Roseobacteraceae</taxon>
        <taxon>Tranquillimonas</taxon>
    </lineage>
</organism>
<keyword evidence="5" id="KW-0963">Cytoplasm</keyword>
<dbReference type="AlphaFoldDB" id="A0A1I5RA04"/>
<dbReference type="PANTHER" id="PTHR11579">
    <property type="entry name" value="PROTEIN-L-ISOASPARTATE O-METHYLTRANSFERASE"/>
    <property type="match status" value="1"/>
</dbReference>
<dbReference type="InterPro" id="IPR000682">
    <property type="entry name" value="PCMT"/>
</dbReference>
<evidence type="ECO:0000256" key="3">
    <source>
        <dbReference type="ARBA" id="ARBA00011890"/>
    </source>
</evidence>
<keyword evidence="6 12" id="KW-0489">Methyltransferase</keyword>
<comment type="subcellular location">
    <subcellularLocation>
        <location evidence="1">Cytoplasm</location>
    </subcellularLocation>
</comment>
<evidence type="ECO:0000256" key="9">
    <source>
        <dbReference type="ARBA" id="ARBA00030757"/>
    </source>
</evidence>
<evidence type="ECO:0000256" key="2">
    <source>
        <dbReference type="ARBA" id="ARBA00005369"/>
    </source>
</evidence>
<dbReference type="Gene3D" id="3.40.50.150">
    <property type="entry name" value="Vaccinia Virus protein VP39"/>
    <property type="match status" value="1"/>
</dbReference>
<keyword evidence="13" id="KW-1185">Reference proteome</keyword>
<dbReference type="Pfam" id="PF01135">
    <property type="entry name" value="PCMT"/>
    <property type="match status" value="1"/>
</dbReference>